<evidence type="ECO:0000256" key="1">
    <source>
        <dbReference type="SAM" id="MobiDB-lite"/>
    </source>
</evidence>
<feature type="region of interest" description="Disordered" evidence="1">
    <location>
        <begin position="1"/>
        <end position="27"/>
    </location>
</feature>
<dbReference type="RefSeq" id="WP_168568145.1">
    <property type="nucleotide sequence ID" value="NZ_CP051167.1"/>
</dbReference>
<evidence type="ECO:0000313" key="3">
    <source>
        <dbReference type="Proteomes" id="UP000500857"/>
    </source>
</evidence>
<organism evidence="2 3">
    <name type="scientific">Oxynema aestuarii AP17</name>
    <dbReference type="NCBI Taxonomy" id="2064643"/>
    <lineage>
        <taxon>Bacteria</taxon>
        <taxon>Bacillati</taxon>
        <taxon>Cyanobacteriota</taxon>
        <taxon>Cyanophyceae</taxon>
        <taxon>Oscillatoriophycideae</taxon>
        <taxon>Oscillatoriales</taxon>
        <taxon>Oscillatoriaceae</taxon>
        <taxon>Oxynema</taxon>
        <taxon>Oxynema aestuarii</taxon>
    </lineage>
</organism>
<dbReference type="InterPro" id="IPR022796">
    <property type="entry name" value="Chloroa_b-bind"/>
</dbReference>
<gene>
    <name evidence="2" type="ORF">HCG48_04855</name>
</gene>
<feature type="compositionally biased region" description="Acidic residues" evidence="1">
    <location>
        <begin position="1"/>
        <end position="10"/>
    </location>
</feature>
<dbReference type="EMBL" id="CP051167">
    <property type="protein sequence ID" value="QIZ69988.1"/>
    <property type="molecule type" value="Genomic_DNA"/>
</dbReference>
<keyword evidence="3" id="KW-1185">Reference proteome</keyword>
<dbReference type="Proteomes" id="UP000500857">
    <property type="component" value="Chromosome"/>
</dbReference>
<dbReference type="Pfam" id="PF00504">
    <property type="entry name" value="Chloroa_b-bind"/>
    <property type="match status" value="1"/>
</dbReference>
<name>A0A6H1TTP9_9CYAN</name>
<evidence type="ECO:0000313" key="2">
    <source>
        <dbReference type="EMBL" id="QIZ69988.1"/>
    </source>
</evidence>
<dbReference type="Gene3D" id="1.10.3460.10">
    <property type="entry name" value="Chlorophyll a/b binding protein domain"/>
    <property type="match status" value="1"/>
</dbReference>
<dbReference type="AlphaFoldDB" id="A0A6H1TTP9"/>
<proteinExistence type="predicted"/>
<dbReference type="KEGG" id="oxy:HCG48_04855"/>
<protein>
    <recommendedName>
        <fullName evidence="4">High light inducible protein</fullName>
    </recommendedName>
</protein>
<reference evidence="2 3" key="1">
    <citation type="submission" date="2020-04" db="EMBL/GenBank/DDBJ databases">
        <authorList>
            <person name="Basu S."/>
            <person name="Maruthanayagam V."/>
            <person name="Chakraborty S."/>
            <person name="Pramanik A."/>
            <person name="Mukherjee J."/>
            <person name="Brink B."/>
        </authorList>
    </citation>
    <scope>NUCLEOTIDE SEQUENCE [LARGE SCALE GENOMIC DNA]</scope>
    <source>
        <strain evidence="2 3">AP17</strain>
    </source>
</reference>
<sequence>MSVENTETEVSEVPTPTEHPPEPEPAFGWTEYAERINGRLAMLAFFGLLFLEFVTHQDLFTWLGLR</sequence>
<evidence type="ECO:0008006" key="4">
    <source>
        <dbReference type="Google" id="ProtNLM"/>
    </source>
</evidence>
<accession>A0A6H1TTP9</accession>
<dbReference type="SUPFAM" id="SSF103511">
    <property type="entry name" value="Chlorophyll a-b binding protein"/>
    <property type="match status" value="1"/>
</dbReference>